<reference evidence="12" key="1">
    <citation type="submission" date="2019-09" db="EMBL/GenBank/DDBJ databases">
        <title>Mumia zhuanghuii sp. nov. isolated from the intestinal contents of plateau pika (Ochotona curzoniae) in the Qinghai-Tibet plateau of China.</title>
        <authorList>
            <person name="Tian Z."/>
        </authorList>
    </citation>
    <scope>NUCLEOTIDE SEQUENCE [LARGE SCALE GENOMIC DNA]</scope>
    <source>
        <strain evidence="12">JCM 30598</strain>
    </source>
</reference>
<protein>
    <submittedName>
        <fullName evidence="11">ABC transporter ATP-binding protein</fullName>
    </submittedName>
</protein>
<dbReference type="InterPro" id="IPR003439">
    <property type="entry name" value="ABC_transporter-like_ATP-bd"/>
</dbReference>
<evidence type="ECO:0000313" key="11">
    <source>
        <dbReference type="EMBL" id="KAA9111652.1"/>
    </source>
</evidence>
<dbReference type="SUPFAM" id="SSF52540">
    <property type="entry name" value="P-loop containing nucleoside triphosphate hydrolases"/>
    <property type="match status" value="1"/>
</dbReference>
<gene>
    <name evidence="11" type="ORF">F6B43_04165</name>
</gene>
<evidence type="ECO:0000256" key="6">
    <source>
        <dbReference type="ARBA" id="ARBA00022840"/>
    </source>
</evidence>
<evidence type="ECO:0000259" key="10">
    <source>
        <dbReference type="PROSITE" id="PS50893"/>
    </source>
</evidence>
<keyword evidence="7" id="KW-0408">Iron</keyword>
<keyword evidence="4" id="KW-0410">Iron transport</keyword>
<evidence type="ECO:0000256" key="9">
    <source>
        <dbReference type="ARBA" id="ARBA00023136"/>
    </source>
</evidence>
<comment type="subcellular location">
    <subcellularLocation>
        <location evidence="1">Cell membrane</location>
        <topology evidence="1">Peripheral membrane protein</topology>
    </subcellularLocation>
</comment>
<dbReference type="GO" id="GO:0005524">
    <property type="term" value="F:ATP binding"/>
    <property type="evidence" value="ECO:0007669"/>
    <property type="project" value="UniProtKB-KW"/>
</dbReference>
<evidence type="ECO:0000256" key="4">
    <source>
        <dbReference type="ARBA" id="ARBA00022496"/>
    </source>
</evidence>
<proteinExistence type="predicted"/>
<dbReference type="Gene3D" id="3.40.50.300">
    <property type="entry name" value="P-loop containing nucleotide triphosphate hydrolases"/>
    <property type="match status" value="1"/>
</dbReference>
<organism evidence="11 12">
    <name type="scientific">Microbacterium rhizomatis</name>
    <dbReference type="NCBI Taxonomy" id="1631477"/>
    <lineage>
        <taxon>Bacteria</taxon>
        <taxon>Bacillati</taxon>
        <taxon>Actinomycetota</taxon>
        <taxon>Actinomycetes</taxon>
        <taxon>Micrococcales</taxon>
        <taxon>Microbacteriaceae</taxon>
        <taxon>Microbacterium</taxon>
    </lineage>
</organism>
<evidence type="ECO:0000256" key="3">
    <source>
        <dbReference type="ARBA" id="ARBA00022475"/>
    </source>
</evidence>
<dbReference type="CDD" id="cd03214">
    <property type="entry name" value="ABC_Iron-Siderophores_B12_Hemin"/>
    <property type="match status" value="1"/>
</dbReference>
<dbReference type="EMBL" id="VYSA01000001">
    <property type="protein sequence ID" value="KAA9111652.1"/>
    <property type="molecule type" value="Genomic_DNA"/>
</dbReference>
<dbReference type="PROSITE" id="PS50893">
    <property type="entry name" value="ABC_TRANSPORTER_2"/>
    <property type="match status" value="1"/>
</dbReference>
<dbReference type="PANTHER" id="PTHR42771">
    <property type="entry name" value="IRON(3+)-HYDROXAMATE IMPORT ATP-BINDING PROTEIN FHUC"/>
    <property type="match status" value="1"/>
</dbReference>
<dbReference type="GO" id="GO:0005886">
    <property type="term" value="C:plasma membrane"/>
    <property type="evidence" value="ECO:0007669"/>
    <property type="project" value="UniProtKB-SubCell"/>
</dbReference>
<evidence type="ECO:0000256" key="2">
    <source>
        <dbReference type="ARBA" id="ARBA00022448"/>
    </source>
</evidence>
<dbReference type="Pfam" id="PF00005">
    <property type="entry name" value="ABC_tran"/>
    <property type="match status" value="1"/>
</dbReference>
<dbReference type="InterPro" id="IPR051535">
    <property type="entry name" value="Siderophore_ABC-ATPase"/>
</dbReference>
<dbReference type="InterPro" id="IPR017871">
    <property type="entry name" value="ABC_transporter-like_CS"/>
</dbReference>
<keyword evidence="8" id="KW-0406">Ion transport</keyword>
<keyword evidence="6 11" id="KW-0067">ATP-binding</keyword>
<keyword evidence="2" id="KW-0813">Transport</keyword>
<accession>A0A5J5J6H0</accession>
<dbReference type="OrthoDB" id="5296765at2"/>
<keyword evidence="3" id="KW-1003">Cell membrane</keyword>
<dbReference type="AlphaFoldDB" id="A0A5J5J6H0"/>
<comment type="caution">
    <text evidence="11">The sequence shown here is derived from an EMBL/GenBank/DDBJ whole genome shotgun (WGS) entry which is preliminary data.</text>
</comment>
<dbReference type="PANTHER" id="PTHR42771:SF2">
    <property type="entry name" value="IRON(3+)-HYDROXAMATE IMPORT ATP-BINDING PROTEIN FHUC"/>
    <property type="match status" value="1"/>
</dbReference>
<dbReference type="FunFam" id="3.40.50.300:FF:000134">
    <property type="entry name" value="Iron-enterobactin ABC transporter ATP-binding protein"/>
    <property type="match status" value="1"/>
</dbReference>
<evidence type="ECO:0000256" key="8">
    <source>
        <dbReference type="ARBA" id="ARBA00023065"/>
    </source>
</evidence>
<keyword evidence="9" id="KW-0472">Membrane</keyword>
<dbReference type="GO" id="GO:0006826">
    <property type="term" value="P:iron ion transport"/>
    <property type="evidence" value="ECO:0007669"/>
    <property type="project" value="UniProtKB-KW"/>
</dbReference>
<keyword evidence="5" id="KW-0547">Nucleotide-binding</keyword>
<dbReference type="InterPro" id="IPR027417">
    <property type="entry name" value="P-loop_NTPase"/>
</dbReference>
<dbReference type="Proteomes" id="UP000325827">
    <property type="component" value="Unassembled WGS sequence"/>
</dbReference>
<evidence type="ECO:0000256" key="1">
    <source>
        <dbReference type="ARBA" id="ARBA00004202"/>
    </source>
</evidence>
<dbReference type="SMART" id="SM00382">
    <property type="entry name" value="AAA"/>
    <property type="match status" value="1"/>
</dbReference>
<evidence type="ECO:0000256" key="5">
    <source>
        <dbReference type="ARBA" id="ARBA00022741"/>
    </source>
</evidence>
<dbReference type="InterPro" id="IPR003593">
    <property type="entry name" value="AAA+_ATPase"/>
</dbReference>
<keyword evidence="12" id="KW-1185">Reference proteome</keyword>
<dbReference type="PROSITE" id="PS00211">
    <property type="entry name" value="ABC_TRANSPORTER_1"/>
    <property type="match status" value="1"/>
</dbReference>
<evidence type="ECO:0000256" key="7">
    <source>
        <dbReference type="ARBA" id="ARBA00023004"/>
    </source>
</evidence>
<dbReference type="GO" id="GO:0016887">
    <property type="term" value="F:ATP hydrolysis activity"/>
    <property type="evidence" value="ECO:0007669"/>
    <property type="project" value="InterPro"/>
</dbReference>
<sequence>MSARHFERTPLVTSPNATDAPRLVARGLDAGYPGRRVIEGLDLQIAPGRITMIIGANACGKSTLLGVLARLRAPLAGSVELDDVDVNTIARSRFARTVGLLPQHPIAPDGLSVAELVSRGRHPHRGVFRRWSAADSAHVDDAMARTGVSELADRPVGDLSGGQRQRVWIAMALAQDPKILLLDEPTTFLDLSHQLEVLDLLRELNRTQGTTIVVVLHELNLAARYADDLIVMSEGRVVAHGRPSDVLTREVVARAFALDALVIPDPLTQTPLVIPVPGGAHARADEH</sequence>
<feature type="domain" description="ABC transporter" evidence="10">
    <location>
        <begin position="23"/>
        <end position="259"/>
    </location>
</feature>
<evidence type="ECO:0000313" key="12">
    <source>
        <dbReference type="Proteomes" id="UP000325827"/>
    </source>
</evidence>
<name>A0A5J5J6H0_9MICO</name>